<protein>
    <recommendedName>
        <fullName evidence="6">HTH tetR-type domain-containing protein</fullName>
    </recommendedName>
</protein>
<reference evidence="8" key="1">
    <citation type="journal article" date="2019" name="Int. J. Syst. Evol. Microbiol.">
        <title>The Global Catalogue of Microorganisms (GCM) 10K type strain sequencing project: providing services to taxonomists for standard genome sequencing and annotation.</title>
        <authorList>
            <consortium name="The Broad Institute Genomics Platform"/>
            <consortium name="The Broad Institute Genome Sequencing Center for Infectious Disease"/>
            <person name="Wu L."/>
            <person name="Ma J."/>
        </authorList>
    </citation>
    <scope>NUCLEOTIDE SEQUENCE [LARGE SCALE GENOMIC DNA]</scope>
    <source>
        <strain evidence="8">JCM 6242</strain>
    </source>
</reference>
<name>A0ABP6IGM6_9ACTN</name>
<dbReference type="EMBL" id="BAAAVI010000032">
    <property type="protein sequence ID" value="GAA2881433.1"/>
    <property type="molecule type" value="Genomic_DNA"/>
</dbReference>
<feature type="DNA-binding region" description="H-T-H motif" evidence="4">
    <location>
        <begin position="29"/>
        <end position="48"/>
    </location>
</feature>
<dbReference type="PANTHER" id="PTHR30055:SF234">
    <property type="entry name" value="HTH-TYPE TRANSCRIPTIONAL REGULATOR BETI"/>
    <property type="match status" value="1"/>
</dbReference>
<dbReference type="PROSITE" id="PS50977">
    <property type="entry name" value="HTH_TETR_2"/>
    <property type="match status" value="1"/>
</dbReference>
<feature type="region of interest" description="Disordered" evidence="5">
    <location>
        <begin position="189"/>
        <end position="208"/>
    </location>
</feature>
<evidence type="ECO:0000256" key="5">
    <source>
        <dbReference type="SAM" id="MobiDB-lite"/>
    </source>
</evidence>
<dbReference type="InterPro" id="IPR009057">
    <property type="entry name" value="Homeodomain-like_sf"/>
</dbReference>
<keyword evidence="2 4" id="KW-0238">DNA-binding</keyword>
<comment type="caution">
    <text evidence="7">The sequence shown here is derived from an EMBL/GenBank/DDBJ whole genome shotgun (WGS) entry which is preliminary data.</text>
</comment>
<sequence>MPRPKTIDRTAILQAALDIADTGGVPALSMQAVATRLAVTPMALYRHVANKADLLDGIVELLMAEIMADAPAPDPDGGRDAWLDALIRTAGRARAVASRHPAAFTLLLSRPAATTAAREVRAHIHGLLRQAGVGGEHVERLERIVTTTVLGMAAGQASDRFAHHAPGVLDEDVRALARFVTAGIEPFRSSEERVSPAGVSRAGRRASR</sequence>
<evidence type="ECO:0000313" key="8">
    <source>
        <dbReference type="Proteomes" id="UP001500831"/>
    </source>
</evidence>
<evidence type="ECO:0000256" key="2">
    <source>
        <dbReference type="ARBA" id="ARBA00023125"/>
    </source>
</evidence>
<dbReference type="PANTHER" id="PTHR30055">
    <property type="entry name" value="HTH-TYPE TRANSCRIPTIONAL REGULATOR RUTR"/>
    <property type="match status" value="1"/>
</dbReference>
<accession>A0ABP6IGM6</accession>
<evidence type="ECO:0000256" key="1">
    <source>
        <dbReference type="ARBA" id="ARBA00023015"/>
    </source>
</evidence>
<dbReference type="Gene3D" id="1.10.357.10">
    <property type="entry name" value="Tetracycline Repressor, domain 2"/>
    <property type="match status" value="1"/>
</dbReference>
<keyword evidence="3" id="KW-0804">Transcription</keyword>
<keyword evidence="1" id="KW-0805">Transcription regulation</keyword>
<dbReference type="InterPro" id="IPR050109">
    <property type="entry name" value="HTH-type_TetR-like_transc_reg"/>
</dbReference>
<proteinExistence type="predicted"/>
<feature type="domain" description="HTH tetR-type" evidence="6">
    <location>
        <begin position="6"/>
        <end position="66"/>
    </location>
</feature>
<gene>
    <name evidence="7" type="ORF">GCM10010517_44350</name>
</gene>
<evidence type="ECO:0000259" key="6">
    <source>
        <dbReference type="PROSITE" id="PS50977"/>
    </source>
</evidence>
<dbReference type="Proteomes" id="UP001500831">
    <property type="component" value="Unassembled WGS sequence"/>
</dbReference>
<dbReference type="SUPFAM" id="SSF48498">
    <property type="entry name" value="Tetracyclin repressor-like, C-terminal domain"/>
    <property type="match status" value="1"/>
</dbReference>
<dbReference type="InterPro" id="IPR036271">
    <property type="entry name" value="Tet_transcr_reg_TetR-rel_C_sf"/>
</dbReference>
<dbReference type="Pfam" id="PF00440">
    <property type="entry name" value="TetR_N"/>
    <property type="match status" value="1"/>
</dbReference>
<evidence type="ECO:0000256" key="4">
    <source>
        <dbReference type="PROSITE-ProRule" id="PRU00335"/>
    </source>
</evidence>
<dbReference type="RefSeq" id="WP_344974683.1">
    <property type="nucleotide sequence ID" value="NZ_BAAAVI010000032.1"/>
</dbReference>
<dbReference type="InterPro" id="IPR001647">
    <property type="entry name" value="HTH_TetR"/>
</dbReference>
<evidence type="ECO:0000256" key="3">
    <source>
        <dbReference type="ARBA" id="ARBA00023163"/>
    </source>
</evidence>
<dbReference type="SUPFAM" id="SSF46689">
    <property type="entry name" value="Homeodomain-like"/>
    <property type="match status" value="1"/>
</dbReference>
<evidence type="ECO:0000313" key="7">
    <source>
        <dbReference type="EMBL" id="GAA2881433.1"/>
    </source>
</evidence>
<organism evidence="7 8">
    <name type="scientific">Streptosporangium fragile</name>
    <dbReference type="NCBI Taxonomy" id="46186"/>
    <lineage>
        <taxon>Bacteria</taxon>
        <taxon>Bacillati</taxon>
        <taxon>Actinomycetota</taxon>
        <taxon>Actinomycetes</taxon>
        <taxon>Streptosporangiales</taxon>
        <taxon>Streptosporangiaceae</taxon>
        <taxon>Streptosporangium</taxon>
    </lineage>
</organism>
<keyword evidence="8" id="KW-1185">Reference proteome</keyword>